<proteinExistence type="predicted"/>
<comment type="caution">
    <text evidence="1">The sequence shown here is derived from an EMBL/GenBank/DDBJ whole genome shotgun (WGS) entry which is preliminary data.</text>
</comment>
<dbReference type="AlphaFoldDB" id="A0A8X6X989"/>
<organism evidence="1 2">
    <name type="scientific">Trichonephila inaurata madagascariensis</name>
    <dbReference type="NCBI Taxonomy" id="2747483"/>
    <lineage>
        <taxon>Eukaryota</taxon>
        <taxon>Metazoa</taxon>
        <taxon>Ecdysozoa</taxon>
        <taxon>Arthropoda</taxon>
        <taxon>Chelicerata</taxon>
        <taxon>Arachnida</taxon>
        <taxon>Araneae</taxon>
        <taxon>Araneomorphae</taxon>
        <taxon>Entelegynae</taxon>
        <taxon>Araneoidea</taxon>
        <taxon>Nephilidae</taxon>
        <taxon>Trichonephila</taxon>
        <taxon>Trichonephila inaurata</taxon>
    </lineage>
</organism>
<protein>
    <submittedName>
        <fullName evidence="1">Uncharacterized protein</fullName>
    </submittedName>
</protein>
<sequence>METNLQDVANNLDGKSRVNLDVSKWKVQSTLRDMKLQMQQFSQGFKVKDSLVRCIEKLEEVMTTLINVYDRMQSYKEQQNLSDYIADITSATAISIDISDPKLVEAINNLEITIRSNLVLKQYQTVINAFKQWVFPFASNYLTKSQLPSHLELNGKIEDLVSEAVKRIEDLKLKINLYKVSVKKGDELLTLEISTVIISPPSRSLCGKTNKTEM</sequence>
<name>A0A8X6X989_9ARAC</name>
<dbReference type="EMBL" id="BMAV01006778">
    <property type="protein sequence ID" value="GFY49029.1"/>
    <property type="molecule type" value="Genomic_DNA"/>
</dbReference>
<evidence type="ECO:0000313" key="1">
    <source>
        <dbReference type="EMBL" id="GFY49029.1"/>
    </source>
</evidence>
<keyword evidence="2" id="KW-1185">Reference proteome</keyword>
<accession>A0A8X6X989</accession>
<dbReference type="OrthoDB" id="6434199at2759"/>
<evidence type="ECO:0000313" key="2">
    <source>
        <dbReference type="Proteomes" id="UP000886998"/>
    </source>
</evidence>
<dbReference type="Proteomes" id="UP000886998">
    <property type="component" value="Unassembled WGS sequence"/>
</dbReference>
<gene>
    <name evidence="1" type="primary">AVEN_46586_1</name>
    <name evidence="1" type="ORF">TNIN_391951</name>
</gene>
<reference evidence="1" key="1">
    <citation type="submission" date="2020-08" db="EMBL/GenBank/DDBJ databases">
        <title>Multicomponent nature underlies the extraordinary mechanical properties of spider dragline silk.</title>
        <authorList>
            <person name="Kono N."/>
            <person name="Nakamura H."/>
            <person name="Mori M."/>
            <person name="Yoshida Y."/>
            <person name="Ohtoshi R."/>
            <person name="Malay A.D."/>
            <person name="Moran D.A.P."/>
            <person name="Tomita M."/>
            <person name="Numata K."/>
            <person name="Arakawa K."/>
        </authorList>
    </citation>
    <scope>NUCLEOTIDE SEQUENCE</scope>
</reference>